<evidence type="ECO:0000256" key="9">
    <source>
        <dbReference type="ARBA" id="ARBA00022722"/>
    </source>
</evidence>
<comment type="caution">
    <text evidence="18">The sequence shown here is derived from an EMBL/GenBank/DDBJ whole genome shotgun (WGS) entry which is preliminary data.</text>
</comment>
<comment type="function">
    <text evidence="3 14 16">Endonuclease that specifically degrades the RNA of RNA-DNA hybrids.</text>
</comment>
<reference evidence="19" key="1">
    <citation type="submission" date="2018-08" db="EMBL/GenBank/DDBJ databases">
        <authorList>
            <person name="Grouzdev D.S."/>
            <person name="Krutkina M.S."/>
        </authorList>
    </citation>
    <scope>NUCLEOTIDE SEQUENCE [LARGE SCALE GENOMIC DNA]</scope>
    <source>
        <strain evidence="19">4-11</strain>
    </source>
</reference>
<dbReference type="CDD" id="cd07182">
    <property type="entry name" value="RNase_HII_bacteria_HII_like"/>
    <property type="match status" value="1"/>
</dbReference>
<accession>A0A372MDQ7</accession>
<dbReference type="GO" id="GO:0003723">
    <property type="term" value="F:RNA binding"/>
    <property type="evidence" value="ECO:0007669"/>
    <property type="project" value="UniProtKB-UniRule"/>
</dbReference>
<dbReference type="InterPro" id="IPR001352">
    <property type="entry name" value="RNase_HII/HIII"/>
</dbReference>
<feature type="domain" description="RNase H type-2" evidence="17">
    <location>
        <begin position="13"/>
        <end position="204"/>
    </location>
</feature>
<dbReference type="InterPro" id="IPR022898">
    <property type="entry name" value="RNase_HII"/>
</dbReference>
<feature type="binding site" evidence="14 15">
    <location>
        <position position="113"/>
    </location>
    <ligand>
        <name>a divalent metal cation</name>
        <dbReference type="ChEBI" id="CHEBI:60240"/>
    </ligand>
</feature>
<evidence type="ECO:0000256" key="8">
    <source>
        <dbReference type="ARBA" id="ARBA00022490"/>
    </source>
</evidence>
<comment type="cofactor">
    <cofactor evidence="2">
        <name>Mg(2+)</name>
        <dbReference type="ChEBI" id="CHEBI:18420"/>
    </cofactor>
</comment>
<keyword evidence="10 14" id="KW-0479">Metal-binding</keyword>
<evidence type="ECO:0000256" key="2">
    <source>
        <dbReference type="ARBA" id="ARBA00001946"/>
    </source>
</evidence>
<dbReference type="GO" id="GO:0005737">
    <property type="term" value="C:cytoplasm"/>
    <property type="evidence" value="ECO:0007669"/>
    <property type="project" value="UniProtKB-SubCell"/>
</dbReference>
<keyword evidence="9 14" id="KW-0540">Nuclease</keyword>
<evidence type="ECO:0000256" key="3">
    <source>
        <dbReference type="ARBA" id="ARBA00004065"/>
    </source>
</evidence>
<reference evidence="18 19" key="2">
    <citation type="submission" date="2018-09" db="EMBL/GenBank/DDBJ databases">
        <title>Genome of Sphaerochaeta halotolerans strain 4-11.</title>
        <authorList>
            <person name="Nazina T.N."/>
            <person name="Sokolova D.S."/>
        </authorList>
    </citation>
    <scope>NUCLEOTIDE SEQUENCE [LARGE SCALE GENOMIC DNA]</scope>
    <source>
        <strain evidence="18 19">4-11</strain>
    </source>
</reference>
<evidence type="ECO:0000313" key="18">
    <source>
        <dbReference type="EMBL" id="RFU93931.1"/>
    </source>
</evidence>
<dbReference type="PROSITE" id="PS51975">
    <property type="entry name" value="RNASE_H_2"/>
    <property type="match status" value="1"/>
</dbReference>
<evidence type="ECO:0000256" key="6">
    <source>
        <dbReference type="ARBA" id="ARBA00012180"/>
    </source>
</evidence>
<dbReference type="EMBL" id="QUWK01000015">
    <property type="protein sequence ID" value="RFU93931.1"/>
    <property type="molecule type" value="Genomic_DNA"/>
</dbReference>
<evidence type="ECO:0000256" key="14">
    <source>
        <dbReference type="HAMAP-Rule" id="MF_00052"/>
    </source>
</evidence>
<evidence type="ECO:0000256" key="15">
    <source>
        <dbReference type="PROSITE-ProRule" id="PRU01319"/>
    </source>
</evidence>
<comment type="subcellular location">
    <subcellularLocation>
        <location evidence="4 14">Cytoplasm</location>
    </subcellularLocation>
</comment>
<dbReference type="PANTHER" id="PTHR10954">
    <property type="entry name" value="RIBONUCLEASE H2 SUBUNIT A"/>
    <property type="match status" value="1"/>
</dbReference>
<dbReference type="GO" id="GO:0043137">
    <property type="term" value="P:DNA replication, removal of RNA primer"/>
    <property type="evidence" value="ECO:0007669"/>
    <property type="project" value="TreeGrafter"/>
</dbReference>
<organism evidence="18 19">
    <name type="scientific">Sphaerochaeta halotolerans</name>
    <dbReference type="NCBI Taxonomy" id="2293840"/>
    <lineage>
        <taxon>Bacteria</taxon>
        <taxon>Pseudomonadati</taxon>
        <taxon>Spirochaetota</taxon>
        <taxon>Spirochaetia</taxon>
        <taxon>Spirochaetales</taxon>
        <taxon>Sphaerochaetaceae</taxon>
        <taxon>Sphaerochaeta</taxon>
    </lineage>
</organism>
<evidence type="ECO:0000256" key="11">
    <source>
        <dbReference type="ARBA" id="ARBA00022759"/>
    </source>
</evidence>
<dbReference type="GO" id="GO:0006298">
    <property type="term" value="P:mismatch repair"/>
    <property type="evidence" value="ECO:0007669"/>
    <property type="project" value="TreeGrafter"/>
</dbReference>
<gene>
    <name evidence="14" type="primary">rnhB</name>
    <name evidence="18" type="ORF">DYP60_12265</name>
</gene>
<dbReference type="Proteomes" id="UP000264002">
    <property type="component" value="Unassembled WGS sequence"/>
</dbReference>
<evidence type="ECO:0000256" key="12">
    <source>
        <dbReference type="ARBA" id="ARBA00022801"/>
    </source>
</evidence>
<comment type="cofactor">
    <cofactor evidence="14 15">
        <name>Mn(2+)</name>
        <dbReference type="ChEBI" id="CHEBI:29035"/>
    </cofactor>
    <cofactor evidence="14 15">
        <name>Mg(2+)</name>
        <dbReference type="ChEBI" id="CHEBI:18420"/>
    </cofactor>
    <text evidence="14 15">Manganese or magnesium. Binds 1 divalent metal ion per monomer in the absence of substrate. May bind a second metal ion after substrate binding.</text>
</comment>
<dbReference type="EC" id="3.1.26.4" evidence="6 14"/>
<evidence type="ECO:0000256" key="7">
    <source>
        <dbReference type="ARBA" id="ARBA00019179"/>
    </source>
</evidence>
<protein>
    <recommendedName>
        <fullName evidence="7 14">Ribonuclease HII</fullName>
        <shortName evidence="14">RNase HII</shortName>
        <ecNumber evidence="6 14">3.1.26.4</ecNumber>
    </recommendedName>
</protein>
<dbReference type="HAMAP" id="MF_00052_B">
    <property type="entry name" value="RNase_HII_B"/>
    <property type="match status" value="1"/>
</dbReference>
<dbReference type="GO" id="GO:0004523">
    <property type="term" value="F:RNA-DNA hybrid ribonuclease activity"/>
    <property type="evidence" value="ECO:0007669"/>
    <property type="project" value="UniProtKB-UniRule"/>
</dbReference>
<keyword evidence="8 14" id="KW-0963">Cytoplasm</keyword>
<evidence type="ECO:0000256" key="5">
    <source>
        <dbReference type="ARBA" id="ARBA00007383"/>
    </source>
</evidence>
<comment type="catalytic activity">
    <reaction evidence="1 14 15 16">
        <text>Endonucleolytic cleavage to 5'-phosphomonoester.</text>
        <dbReference type="EC" id="3.1.26.4"/>
    </reaction>
</comment>
<dbReference type="InterPro" id="IPR024567">
    <property type="entry name" value="RNase_HII/HIII_dom"/>
</dbReference>
<dbReference type="SUPFAM" id="SSF53098">
    <property type="entry name" value="Ribonuclease H-like"/>
    <property type="match status" value="1"/>
</dbReference>
<keyword evidence="11 14" id="KW-0255">Endonuclease</keyword>
<dbReference type="InterPro" id="IPR036397">
    <property type="entry name" value="RNaseH_sf"/>
</dbReference>
<dbReference type="RefSeq" id="WP_117331307.1">
    <property type="nucleotide sequence ID" value="NZ_QUWK01000015.1"/>
</dbReference>
<evidence type="ECO:0000256" key="16">
    <source>
        <dbReference type="RuleBase" id="RU003515"/>
    </source>
</evidence>
<feature type="binding site" evidence="14 15">
    <location>
        <position position="19"/>
    </location>
    <ligand>
        <name>a divalent metal cation</name>
        <dbReference type="ChEBI" id="CHEBI:60240"/>
    </ligand>
</feature>
<evidence type="ECO:0000256" key="10">
    <source>
        <dbReference type="ARBA" id="ARBA00022723"/>
    </source>
</evidence>
<dbReference type="Gene3D" id="3.30.420.10">
    <property type="entry name" value="Ribonuclease H-like superfamily/Ribonuclease H"/>
    <property type="match status" value="1"/>
</dbReference>
<keyword evidence="19" id="KW-1185">Reference proteome</keyword>
<dbReference type="Pfam" id="PF01351">
    <property type="entry name" value="RNase_HII"/>
    <property type="match status" value="1"/>
</dbReference>
<evidence type="ECO:0000256" key="1">
    <source>
        <dbReference type="ARBA" id="ARBA00000077"/>
    </source>
</evidence>
<evidence type="ECO:0000256" key="13">
    <source>
        <dbReference type="ARBA" id="ARBA00023211"/>
    </source>
</evidence>
<dbReference type="PANTHER" id="PTHR10954:SF18">
    <property type="entry name" value="RIBONUCLEASE HII"/>
    <property type="match status" value="1"/>
</dbReference>
<feature type="binding site" evidence="14 15">
    <location>
        <position position="20"/>
    </location>
    <ligand>
        <name>a divalent metal cation</name>
        <dbReference type="ChEBI" id="CHEBI:60240"/>
    </ligand>
</feature>
<comment type="similarity">
    <text evidence="5 14 16">Belongs to the RNase HII family.</text>
</comment>
<evidence type="ECO:0000313" key="19">
    <source>
        <dbReference type="Proteomes" id="UP000264002"/>
    </source>
</evidence>
<dbReference type="GO" id="GO:0030145">
    <property type="term" value="F:manganese ion binding"/>
    <property type="evidence" value="ECO:0007669"/>
    <property type="project" value="UniProtKB-UniRule"/>
</dbReference>
<dbReference type="AlphaFoldDB" id="A0A372MDQ7"/>
<evidence type="ECO:0000259" key="17">
    <source>
        <dbReference type="PROSITE" id="PS51975"/>
    </source>
</evidence>
<evidence type="ECO:0000256" key="4">
    <source>
        <dbReference type="ARBA" id="ARBA00004496"/>
    </source>
</evidence>
<proteinExistence type="inferred from homology"/>
<dbReference type="GO" id="GO:0032299">
    <property type="term" value="C:ribonuclease H2 complex"/>
    <property type="evidence" value="ECO:0007669"/>
    <property type="project" value="TreeGrafter"/>
</dbReference>
<dbReference type="InterPro" id="IPR012337">
    <property type="entry name" value="RNaseH-like_sf"/>
</dbReference>
<sequence length="209" mass="23187">MESMLFDLNDEKGVVCGLDEAGRGPLAGPVVAAAVVLPAGFPIEILGDSKQLSEKQRLEAEIIIKEQALAWAVACATAQEIDKINILQASLLAMKRAYEKVKTHISIDTALVDGNQKPTLDCTVQAIVRGDATIPEIMAASILAKNQRDRYMVLCDAKWPLYHFAKHKGYPTKEHREACLLYGLSPIHRKTFSIKQENSRKRDEQQTLF</sequence>
<dbReference type="NCBIfam" id="NF000595">
    <property type="entry name" value="PRK00015.1-3"/>
    <property type="match status" value="1"/>
</dbReference>
<name>A0A372MDQ7_9SPIR</name>
<keyword evidence="12 14" id="KW-0378">Hydrolase</keyword>
<keyword evidence="13 14" id="KW-0464">Manganese</keyword>